<organism evidence="2 3">
    <name type="scientific">Hydrogenoanaerobacterium saccharovorans</name>
    <dbReference type="NCBI Taxonomy" id="474960"/>
    <lineage>
        <taxon>Bacteria</taxon>
        <taxon>Bacillati</taxon>
        <taxon>Bacillota</taxon>
        <taxon>Clostridia</taxon>
        <taxon>Eubacteriales</taxon>
        <taxon>Oscillospiraceae</taxon>
        <taxon>Hydrogenoanaerobacterium</taxon>
    </lineage>
</organism>
<keyword evidence="3" id="KW-1185">Reference proteome</keyword>
<dbReference type="InterPro" id="IPR037401">
    <property type="entry name" value="SnoaL-like"/>
</dbReference>
<dbReference type="RefSeq" id="WP_191392682.1">
    <property type="nucleotide sequence ID" value="NZ_JACSNR010000009.1"/>
</dbReference>
<name>A0ABS2GQQ5_9FIRM</name>
<dbReference type="Gene3D" id="3.10.450.50">
    <property type="match status" value="1"/>
</dbReference>
<proteinExistence type="predicted"/>
<sequence>MEERENRVREWFSMWLRQDCTGLETLFCPEAVYVESWGPEYHGADQIRLWFEEWNRRGIVLKWEIRQFFHKGEQTAVEWLFENRVDGRTEAFEGMTLICWADDGRILRLQEFGCNLRRYDPYENGPEPVFREENPLWF</sequence>
<dbReference type="Pfam" id="PF12680">
    <property type="entry name" value="SnoaL_2"/>
    <property type="match status" value="1"/>
</dbReference>
<dbReference type="SUPFAM" id="SSF54427">
    <property type="entry name" value="NTF2-like"/>
    <property type="match status" value="1"/>
</dbReference>
<dbReference type="InterPro" id="IPR032710">
    <property type="entry name" value="NTF2-like_dom_sf"/>
</dbReference>
<evidence type="ECO:0000313" key="3">
    <source>
        <dbReference type="Proteomes" id="UP000724149"/>
    </source>
</evidence>
<dbReference type="EMBL" id="JACSNR010000009">
    <property type="protein sequence ID" value="MBM6923894.1"/>
    <property type="molecule type" value="Genomic_DNA"/>
</dbReference>
<accession>A0ABS2GQQ5</accession>
<evidence type="ECO:0000259" key="1">
    <source>
        <dbReference type="Pfam" id="PF12680"/>
    </source>
</evidence>
<evidence type="ECO:0000313" key="2">
    <source>
        <dbReference type="EMBL" id="MBM6923894.1"/>
    </source>
</evidence>
<reference evidence="2 3" key="1">
    <citation type="journal article" date="2021" name="Sci. Rep.">
        <title>The distribution of antibiotic resistance genes in chicken gut microbiota commensals.</title>
        <authorList>
            <person name="Juricova H."/>
            <person name="Matiasovicova J."/>
            <person name="Kubasova T."/>
            <person name="Cejkova D."/>
            <person name="Rychlik I."/>
        </authorList>
    </citation>
    <scope>NUCLEOTIDE SEQUENCE [LARGE SCALE GENOMIC DNA]</scope>
    <source>
        <strain evidence="2 3">An564</strain>
    </source>
</reference>
<comment type="caution">
    <text evidence="2">The sequence shown here is derived from an EMBL/GenBank/DDBJ whole genome shotgun (WGS) entry which is preliminary data.</text>
</comment>
<feature type="domain" description="SnoaL-like" evidence="1">
    <location>
        <begin position="8"/>
        <end position="108"/>
    </location>
</feature>
<dbReference type="Proteomes" id="UP000724149">
    <property type="component" value="Unassembled WGS sequence"/>
</dbReference>
<protein>
    <submittedName>
        <fullName evidence="2">Nuclear transport factor 2 family protein</fullName>
    </submittedName>
</protein>
<gene>
    <name evidence="2" type="ORF">H9X81_09375</name>
</gene>